<organism evidence="2 3">
    <name type="scientific">Lentzea kristufekii</name>
    <dbReference type="NCBI Taxonomy" id="3095430"/>
    <lineage>
        <taxon>Bacteria</taxon>
        <taxon>Bacillati</taxon>
        <taxon>Actinomycetota</taxon>
        <taxon>Actinomycetes</taxon>
        <taxon>Pseudonocardiales</taxon>
        <taxon>Pseudonocardiaceae</taxon>
        <taxon>Lentzea</taxon>
    </lineage>
</organism>
<sequence>MATTRSSSPATDALLAISDEDGDGRLSLDDWLQGGYGTPPAAAGESFRLLDTDGRGYLTRAEISVAARTYLTSAAPEAEATTSTAPPA</sequence>
<proteinExistence type="predicted"/>
<name>A0ABU4U0N7_9PSEU</name>
<dbReference type="InterPro" id="IPR011992">
    <property type="entry name" value="EF-hand-dom_pair"/>
</dbReference>
<reference evidence="2 3" key="1">
    <citation type="submission" date="2023-11" db="EMBL/GenBank/DDBJ databases">
        <title>Lentzea sokolovensis, sp. nov., Lentzea kristufkii, sp. nov., and Lentzea miocenensis, sp. nov., rare actinobacteria from Sokolov Coal Basin, Miocene lacustrine sediment, Czech Republic.</title>
        <authorList>
            <person name="Lara A."/>
            <person name="Kotroba L."/>
            <person name="Nouioui I."/>
            <person name="Neumann-Schaal M."/>
            <person name="Mast Y."/>
            <person name="Chronakova A."/>
        </authorList>
    </citation>
    <scope>NUCLEOTIDE SEQUENCE [LARGE SCALE GENOMIC DNA]</scope>
    <source>
        <strain evidence="2 3">BCCO 10_0798</strain>
    </source>
</reference>
<dbReference type="Gene3D" id="1.10.238.10">
    <property type="entry name" value="EF-hand"/>
    <property type="match status" value="1"/>
</dbReference>
<comment type="caution">
    <text evidence="2">The sequence shown here is derived from an EMBL/GenBank/DDBJ whole genome shotgun (WGS) entry which is preliminary data.</text>
</comment>
<dbReference type="SUPFAM" id="SSF47473">
    <property type="entry name" value="EF-hand"/>
    <property type="match status" value="1"/>
</dbReference>
<gene>
    <name evidence="2" type="ORF">SK571_31925</name>
</gene>
<evidence type="ECO:0000259" key="1">
    <source>
        <dbReference type="PROSITE" id="PS50222"/>
    </source>
</evidence>
<feature type="domain" description="EF-hand" evidence="1">
    <location>
        <begin position="38"/>
        <end position="73"/>
    </location>
</feature>
<dbReference type="RefSeq" id="WP_319987806.1">
    <property type="nucleotide sequence ID" value="NZ_JAXAVV010000018.1"/>
</dbReference>
<evidence type="ECO:0000313" key="3">
    <source>
        <dbReference type="Proteomes" id="UP001271792"/>
    </source>
</evidence>
<keyword evidence="3" id="KW-1185">Reference proteome</keyword>
<evidence type="ECO:0000313" key="2">
    <source>
        <dbReference type="EMBL" id="MDX8054002.1"/>
    </source>
</evidence>
<dbReference type="Proteomes" id="UP001271792">
    <property type="component" value="Unassembled WGS sequence"/>
</dbReference>
<protein>
    <submittedName>
        <fullName evidence="2">EF-hand domain-containing protein</fullName>
    </submittedName>
</protein>
<dbReference type="PROSITE" id="PS50222">
    <property type="entry name" value="EF_HAND_2"/>
    <property type="match status" value="1"/>
</dbReference>
<dbReference type="InterPro" id="IPR002048">
    <property type="entry name" value="EF_hand_dom"/>
</dbReference>
<accession>A0ABU4U0N7</accession>
<dbReference type="EMBL" id="JAXAVV010000018">
    <property type="protein sequence ID" value="MDX8054002.1"/>
    <property type="molecule type" value="Genomic_DNA"/>
</dbReference>